<comment type="caution">
    <text evidence="1">The sequence shown here is derived from an EMBL/GenBank/DDBJ whole genome shotgun (WGS) entry which is preliminary data.</text>
</comment>
<dbReference type="Proteomes" id="UP001241747">
    <property type="component" value="Unassembled WGS sequence"/>
</dbReference>
<reference evidence="1 2" key="1">
    <citation type="submission" date="2023-07" db="EMBL/GenBank/DDBJ databases">
        <title>Genomic Encyclopedia of Type Strains, Phase IV (KMG-IV): sequencing the most valuable type-strain genomes for metagenomic binning, comparative biology and taxonomic classification.</title>
        <authorList>
            <person name="Goeker M."/>
        </authorList>
    </citation>
    <scope>NUCLEOTIDE SEQUENCE [LARGE SCALE GENOMIC DNA]</scope>
    <source>
        <strain evidence="1 2">DSM 3770</strain>
    </source>
</reference>
<dbReference type="EMBL" id="JAUSVY010000002">
    <property type="protein sequence ID" value="MDQ0504101.1"/>
    <property type="molecule type" value="Genomic_DNA"/>
</dbReference>
<proteinExistence type="predicted"/>
<name>A0ABU0LAF6_XANAG</name>
<keyword evidence="2" id="KW-1185">Reference proteome</keyword>
<organism evidence="1 2">
    <name type="scientific">Xanthobacter agilis</name>
    <dbReference type="NCBI Taxonomy" id="47492"/>
    <lineage>
        <taxon>Bacteria</taxon>
        <taxon>Pseudomonadati</taxon>
        <taxon>Pseudomonadota</taxon>
        <taxon>Alphaproteobacteria</taxon>
        <taxon>Hyphomicrobiales</taxon>
        <taxon>Xanthobacteraceae</taxon>
        <taxon>Xanthobacter</taxon>
    </lineage>
</organism>
<accession>A0ABU0LAF6</accession>
<evidence type="ECO:0000313" key="1">
    <source>
        <dbReference type="EMBL" id="MDQ0504101.1"/>
    </source>
</evidence>
<gene>
    <name evidence="1" type="ORF">QOZ94_000875</name>
</gene>
<protein>
    <submittedName>
        <fullName evidence="1">Uncharacterized protein</fullName>
    </submittedName>
</protein>
<sequence length="34" mass="3516">MLRLSLAARLALAAALLVPLWVAVALVVGWTAGE</sequence>
<evidence type="ECO:0000313" key="2">
    <source>
        <dbReference type="Proteomes" id="UP001241747"/>
    </source>
</evidence>